<dbReference type="EMBL" id="QUSM01000002">
    <property type="protein sequence ID" value="RGD75010.1"/>
    <property type="molecule type" value="Genomic_DNA"/>
</dbReference>
<dbReference type="InterPro" id="IPR002901">
    <property type="entry name" value="MGlyc_endo_b_GlcNAc-like_dom"/>
</dbReference>
<dbReference type="RefSeq" id="WP_007050415.1">
    <property type="nucleotide sequence ID" value="NZ_CABKNJ010000001.1"/>
</dbReference>
<sequence length="278" mass="31501">MNYSQKINNFRLFIISIIITLLILPCFPSLVNGKDEKKLTKIMGENSLCTAEQMYTYLIKNNKPNTKNSITKKYALSFVKTTIKEAKKEGVRPDIAFSVMMHETGCLNYGGDVTKEQNNFAGLGTTGGGVKGAKFKTMTIGIRAVIQHLKCYASKEPLKGKCVDPRWNDSLRGKAMYVEYLGYADNPYKKGWAYPGKGYGKKILTHLNKINKIGKKGNTDEDSSKDNDEKIILKREKKDQVVNTTLSVGFNVLLIYLMLLILHKINKSEKKYNKYKRK</sequence>
<evidence type="ECO:0000313" key="4">
    <source>
        <dbReference type="Proteomes" id="UP000261212"/>
    </source>
</evidence>
<dbReference type="Proteomes" id="UP000261212">
    <property type="component" value="Unassembled WGS sequence"/>
</dbReference>
<dbReference type="GO" id="GO:0004040">
    <property type="term" value="F:amidase activity"/>
    <property type="evidence" value="ECO:0007669"/>
    <property type="project" value="InterPro"/>
</dbReference>
<keyword evidence="1" id="KW-1133">Transmembrane helix</keyword>
<organism evidence="3 4">
    <name type="scientific">Anaerofustis stercorihominis</name>
    <dbReference type="NCBI Taxonomy" id="214853"/>
    <lineage>
        <taxon>Bacteria</taxon>
        <taxon>Bacillati</taxon>
        <taxon>Bacillota</taxon>
        <taxon>Clostridia</taxon>
        <taxon>Eubacteriales</taxon>
        <taxon>Eubacteriaceae</taxon>
        <taxon>Anaerofustis</taxon>
    </lineage>
</organism>
<evidence type="ECO:0000256" key="1">
    <source>
        <dbReference type="SAM" id="Phobius"/>
    </source>
</evidence>
<gene>
    <name evidence="3" type="ORF">DW687_01425</name>
</gene>
<feature type="transmembrane region" description="Helical" evidence="1">
    <location>
        <begin position="241"/>
        <end position="262"/>
    </location>
</feature>
<name>A0A3E3E0E6_9FIRM</name>
<feature type="domain" description="Mannosyl-glycoprotein endo-beta-N-acetylglucosamidase-like" evidence="2">
    <location>
        <begin position="81"/>
        <end position="211"/>
    </location>
</feature>
<evidence type="ECO:0000259" key="2">
    <source>
        <dbReference type="Pfam" id="PF01832"/>
    </source>
</evidence>
<protein>
    <recommendedName>
        <fullName evidence="2">Mannosyl-glycoprotein endo-beta-N-acetylglucosamidase-like domain-containing protein</fullName>
    </recommendedName>
</protein>
<accession>A0A3E3E0E6</accession>
<evidence type="ECO:0000313" key="3">
    <source>
        <dbReference type="EMBL" id="RGD75010.1"/>
    </source>
</evidence>
<keyword evidence="1" id="KW-0812">Transmembrane</keyword>
<keyword evidence="1" id="KW-0472">Membrane</keyword>
<reference evidence="3 4" key="1">
    <citation type="submission" date="2018-08" db="EMBL/GenBank/DDBJ databases">
        <title>A genome reference for cultivated species of the human gut microbiota.</title>
        <authorList>
            <person name="Zou Y."/>
            <person name="Xue W."/>
            <person name="Luo G."/>
        </authorList>
    </citation>
    <scope>NUCLEOTIDE SEQUENCE [LARGE SCALE GENOMIC DNA]</scope>
    <source>
        <strain evidence="3 4">AM25-6</strain>
    </source>
</reference>
<dbReference type="AlphaFoldDB" id="A0A3E3E0E6"/>
<comment type="caution">
    <text evidence="3">The sequence shown here is derived from an EMBL/GenBank/DDBJ whole genome shotgun (WGS) entry which is preliminary data.</text>
</comment>
<dbReference type="Pfam" id="PF01832">
    <property type="entry name" value="Glucosaminidase"/>
    <property type="match status" value="1"/>
</dbReference>
<proteinExistence type="predicted"/>